<reference evidence="7" key="1">
    <citation type="submission" date="2022-04" db="EMBL/GenBank/DDBJ databases">
        <title>A functionally conserved STORR gene fusion in Papaver species that diverged 16.8 million years ago.</title>
        <authorList>
            <person name="Catania T."/>
        </authorList>
    </citation>
    <scope>NUCLEOTIDE SEQUENCE</scope>
    <source>
        <strain evidence="7">S-188037</strain>
    </source>
</reference>
<evidence type="ECO:0000256" key="2">
    <source>
        <dbReference type="ARBA" id="ARBA00022723"/>
    </source>
</evidence>
<dbReference type="GO" id="GO:0051213">
    <property type="term" value="F:dioxygenase activity"/>
    <property type="evidence" value="ECO:0007669"/>
    <property type="project" value="UniProtKB-ARBA"/>
</dbReference>
<evidence type="ECO:0000256" key="3">
    <source>
        <dbReference type="ARBA" id="ARBA00023002"/>
    </source>
</evidence>
<evidence type="ECO:0000256" key="5">
    <source>
        <dbReference type="RuleBase" id="RU003682"/>
    </source>
</evidence>
<dbReference type="FunFam" id="2.60.120.330:FF:000005">
    <property type="entry name" value="1-aminocyclopropane-1-carboxylate oxidase homolog 1"/>
    <property type="match status" value="1"/>
</dbReference>
<dbReference type="PANTHER" id="PTHR10209:SF884">
    <property type="entry name" value="1-AMINOCYCLOPROPANE-1-CARBOXYLATE OXIDASE HOMOLOG 1-LIKE"/>
    <property type="match status" value="1"/>
</dbReference>
<dbReference type="InterPro" id="IPR005123">
    <property type="entry name" value="Oxoglu/Fe-dep_dioxygenase_dom"/>
</dbReference>
<name>A0AAD4T8M0_9MAGN</name>
<protein>
    <recommendedName>
        <fullName evidence="6">Fe2OG dioxygenase domain-containing protein</fullName>
    </recommendedName>
</protein>
<dbReference type="EMBL" id="JAJJMB010004448">
    <property type="protein sequence ID" value="KAI3942939.1"/>
    <property type="molecule type" value="Genomic_DNA"/>
</dbReference>
<organism evidence="7 8">
    <name type="scientific">Papaver atlanticum</name>
    <dbReference type="NCBI Taxonomy" id="357466"/>
    <lineage>
        <taxon>Eukaryota</taxon>
        <taxon>Viridiplantae</taxon>
        <taxon>Streptophyta</taxon>
        <taxon>Embryophyta</taxon>
        <taxon>Tracheophyta</taxon>
        <taxon>Spermatophyta</taxon>
        <taxon>Magnoliopsida</taxon>
        <taxon>Ranunculales</taxon>
        <taxon>Papaveraceae</taxon>
        <taxon>Papaveroideae</taxon>
        <taxon>Papaver</taxon>
    </lineage>
</organism>
<keyword evidence="8" id="KW-1185">Reference proteome</keyword>
<dbReference type="GO" id="GO:0046872">
    <property type="term" value="F:metal ion binding"/>
    <property type="evidence" value="ECO:0007669"/>
    <property type="project" value="UniProtKB-KW"/>
</dbReference>
<comment type="similarity">
    <text evidence="1 5">Belongs to the iron/ascorbate-dependent oxidoreductase family.</text>
</comment>
<keyword evidence="2 5" id="KW-0479">Metal-binding</keyword>
<dbReference type="PANTHER" id="PTHR10209">
    <property type="entry name" value="OXIDOREDUCTASE, 2OG-FE II OXYGENASE FAMILY PROTEIN"/>
    <property type="match status" value="1"/>
</dbReference>
<dbReference type="Proteomes" id="UP001202328">
    <property type="component" value="Unassembled WGS sequence"/>
</dbReference>
<dbReference type="Gene3D" id="2.60.120.330">
    <property type="entry name" value="B-lactam Antibiotic, Isopenicillin N Synthase, Chain"/>
    <property type="match status" value="1"/>
</dbReference>
<dbReference type="AlphaFoldDB" id="A0AAD4T8M0"/>
<dbReference type="InterPro" id="IPR026992">
    <property type="entry name" value="DIOX_N"/>
</dbReference>
<dbReference type="Pfam" id="PF14226">
    <property type="entry name" value="DIOX_N"/>
    <property type="match status" value="1"/>
</dbReference>
<dbReference type="InterPro" id="IPR027443">
    <property type="entry name" value="IPNS-like_sf"/>
</dbReference>
<dbReference type="PROSITE" id="PS51471">
    <property type="entry name" value="FE2OG_OXY"/>
    <property type="match status" value="1"/>
</dbReference>
<proteinExistence type="inferred from homology"/>
<dbReference type="InterPro" id="IPR044861">
    <property type="entry name" value="IPNS-like_FE2OG_OXY"/>
</dbReference>
<accession>A0AAD4T8M0</accession>
<dbReference type="Pfam" id="PF03171">
    <property type="entry name" value="2OG-FeII_Oxy"/>
    <property type="match status" value="1"/>
</dbReference>
<gene>
    <name evidence="7" type="ORF">MKW98_005451</name>
</gene>
<evidence type="ECO:0000313" key="7">
    <source>
        <dbReference type="EMBL" id="KAI3942939.1"/>
    </source>
</evidence>
<comment type="caution">
    <text evidence="7">The sequence shown here is derived from an EMBL/GenBank/DDBJ whole genome shotgun (WGS) entry which is preliminary data.</text>
</comment>
<keyword evidence="4 5" id="KW-0408">Iron</keyword>
<sequence>MEMNGAGGEQAAYNRLTELKAFDESRAGVKGTVDAGIEKIPRMFIRPEDELTQDCVYTEHETSQLQTPVIDLKGLDQNDGREQVIEEIRLASGTWGFFQLVNHGIPVTVTNEMIEGVRRFHEQDVEIKKALHSRDRSNRVLFDTNFDLYVSKYANWRDSIRCNLLSPDPLNPQELPDTCRDVIVEYWEHIMKLVDTLSELLSEALGLKQDQLKNMNCTECLALTGHYYPACPEPELTLGASKHSDPCFFTVLLQDHIGGLQFLHQNRWFTVKPVSGAVMVNIGDLLQLISNDKFKSPEHRVLANRKPRISVACFLRGNFNDNKRVYGPIKEMLSEDNPPIYREITMKDFADYFIKKGLDGVPTLNHFKL</sequence>
<dbReference type="SUPFAM" id="SSF51197">
    <property type="entry name" value="Clavaminate synthase-like"/>
    <property type="match status" value="1"/>
</dbReference>
<evidence type="ECO:0000259" key="6">
    <source>
        <dbReference type="PROSITE" id="PS51471"/>
    </source>
</evidence>
<evidence type="ECO:0000256" key="4">
    <source>
        <dbReference type="ARBA" id="ARBA00023004"/>
    </source>
</evidence>
<evidence type="ECO:0000313" key="8">
    <source>
        <dbReference type="Proteomes" id="UP001202328"/>
    </source>
</evidence>
<evidence type="ECO:0000256" key="1">
    <source>
        <dbReference type="ARBA" id="ARBA00008056"/>
    </source>
</evidence>
<keyword evidence="3 5" id="KW-0560">Oxidoreductase</keyword>
<feature type="domain" description="Fe2OG dioxygenase" evidence="6">
    <location>
        <begin position="218"/>
        <end position="317"/>
    </location>
</feature>